<dbReference type="InterPro" id="IPR015273">
    <property type="entry name" value="Cys-tRNA-synt_Ia_DALR"/>
</dbReference>
<evidence type="ECO:0000256" key="12">
    <source>
        <dbReference type="HAMAP-Rule" id="MF_00041"/>
    </source>
</evidence>
<keyword evidence="4 12" id="KW-0963">Cytoplasm</keyword>
<dbReference type="FunFam" id="3.40.50.620:FF:000009">
    <property type="entry name" value="Cysteine--tRNA ligase"/>
    <property type="match status" value="1"/>
</dbReference>
<dbReference type="EC" id="6.1.1.16" evidence="12"/>
<keyword evidence="11 12" id="KW-0030">Aminoacyl-tRNA synthetase</keyword>
<comment type="caution">
    <text evidence="14">The sequence shown here is derived from an EMBL/GenBank/DDBJ whole genome shotgun (WGS) entry which is preliminary data.</text>
</comment>
<feature type="binding site" evidence="12">
    <location>
        <position position="234"/>
    </location>
    <ligand>
        <name>Zn(2+)</name>
        <dbReference type="ChEBI" id="CHEBI:29105"/>
    </ligand>
</feature>
<dbReference type="GO" id="GO:0008270">
    <property type="term" value="F:zinc ion binding"/>
    <property type="evidence" value="ECO:0007669"/>
    <property type="project" value="UniProtKB-UniRule"/>
</dbReference>
<feature type="binding site" evidence="12">
    <location>
        <position position="209"/>
    </location>
    <ligand>
        <name>Zn(2+)</name>
        <dbReference type="ChEBI" id="CHEBI:29105"/>
    </ligand>
</feature>
<evidence type="ECO:0000256" key="3">
    <source>
        <dbReference type="ARBA" id="ARBA00011245"/>
    </source>
</evidence>
<dbReference type="Gene3D" id="3.40.50.620">
    <property type="entry name" value="HUPs"/>
    <property type="match status" value="1"/>
</dbReference>
<dbReference type="PRINTS" id="PR00983">
    <property type="entry name" value="TRNASYNTHCYS"/>
</dbReference>
<feature type="binding site" evidence="12">
    <location>
        <position position="269"/>
    </location>
    <ligand>
        <name>ATP</name>
        <dbReference type="ChEBI" id="CHEBI:30616"/>
    </ligand>
</feature>
<evidence type="ECO:0000256" key="7">
    <source>
        <dbReference type="ARBA" id="ARBA00022741"/>
    </source>
</evidence>
<evidence type="ECO:0000256" key="1">
    <source>
        <dbReference type="ARBA" id="ARBA00004496"/>
    </source>
</evidence>
<dbReference type="InterPro" id="IPR015803">
    <property type="entry name" value="Cys-tRNA-ligase"/>
</dbReference>
<proteinExistence type="inferred from homology"/>
<reference evidence="14 15" key="1">
    <citation type="journal article" date="2016" name="Nat. Commun.">
        <title>Thousands of microbial genomes shed light on interconnected biogeochemical processes in an aquifer system.</title>
        <authorList>
            <person name="Anantharaman K."/>
            <person name="Brown C.T."/>
            <person name="Hug L.A."/>
            <person name="Sharon I."/>
            <person name="Castelle C.J."/>
            <person name="Probst A.J."/>
            <person name="Thomas B.C."/>
            <person name="Singh A."/>
            <person name="Wilkins M.J."/>
            <person name="Karaoz U."/>
            <person name="Brodie E.L."/>
            <person name="Williams K.H."/>
            <person name="Hubbard S.S."/>
            <person name="Banfield J.F."/>
        </authorList>
    </citation>
    <scope>NUCLEOTIDE SEQUENCE [LARGE SCALE GENOMIC DNA]</scope>
</reference>
<keyword evidence="7 12" id="KW-0547">Nucleotide-binding</keyword>
<gene>
    <name evidence="12" type="primary">cysS</name>
    <name evidence="14" type="ORF">A2557_05810</name>
</gene>
<dbReference type="GO" id="GO:0006423">
    <property type="term" value="P:cysteinyl-tRNA aminoacylation"/>
    <property type="evidence" value="ECO:0007669"/>
    <property type="project" value="UniProtKB-UniRule"/>
</dbReference>
<dbReference type="InterPro" id="IPR056411">
    <property type="entry name" value="CysS_C"/>
</dbReference>
<dbReference type="GO" id="GO:0004817">
    <property type="term" value="F:cysteine-tRNA ligase activity"/>
    <property type="evidence" value="ECO:0007669"/>
    <property type="project" value="UniProtKB-UniRule"/>
</dbReference>
<comment type="cofactor">
    <cofactor evidence="12">
        <name>Zn(2+)</name>
        <dbReference type="ChEBI" id="CHEBI:29105"/>
    </cofactor>
    <text evidence="12">Binds 1 zinc ion per subunit.</text>
</comment>
<evidence type="ECO:0000313" key="15">
    <source>
        <dbReference type="Proteomes" id="UP000177583"/>
    </source>
</evidence>
<organism evidence="14 15">
    <name type="scientific">Candidatus Lambdaproteobacteria bacterium RIFOXYD2_FULL_56_26</name>
    <dbReference type="NCBI Taxonomy" id="1817773"/>
    <lineage>
        <taxon>Bacteria</taxon>
        <taxon>Pseudomonadati</taxon>
        <taxon>Pseudomonadota</taxon>
        <taxon>Candidatus Lambdaproteobacteria</taxon>
    </lineage>
</organism>
<comment type="subcellular location">
    <subcellularLocation>
        <location evidence="1 12">Cytoplasm</location>
    </subcellularLocation>
</comment>
<comment type="subunit">
    <text evidence="3 12">Monomer.</text>
</comment>
<feature type="binding site" evidence="12">
    <location>
        <position position="238"/>
    </location>
    <ligand>
        <name>Zn(2+)</name>
        <dbReference type="ChEBI" id="CHEBI:29105"/>
    </ligand>
</feature>
<evidence type="ECO:0000256" key="10">
    <source>
        <dbReference type="ARBA" id="ARBA00022917"/>
    </source>
</evidence>
<dbReference type="Pfam" id="PF01406">
    <property type="entry name" value="tRNA-synt_1e"/>
    <property type="match status" value="1"/>
</dbReference>
<dbReference type="HAMAP" id="MF_00041">
    <property type="entry name" value="Cys_tRNA_synth"/>
    <property type="match status" value="1"/>
</dbReference>
<comment type="catalytic activity">
    <reaction evidence="12">
        <text>tRNA(Cys) + L-cysteine + ATP = L-cysteinyl-tRNA(Cys) + AMP + diphosphate</text>
        <dbReference type="Rhea" id="RHEA:17773"/>
        <dbReference type="Rhea" id="RHEA-COMP:9661"/>
        <dbReference type="Rhea" id="RHEA-COMP:9679"/>
        <dbReference type="ChEBI" id="CHEBI:30616"/>
        <dbReference type="ChEBI" id="CHEBI:33019"/>
        <dbReference type="ChEBI" id="CHEBI:35235"/>
        <dbReference type="ChEBI" id="CHEBI:78442"/>
        <dbReference type="ChEBI" id="CHEBI:78517"/>
        <dbReference type="ChEBI" id="CHEBI:456215"/>
        <dbReference type="EC" id="6.1.1.16"/>
    </reaction>
</comment>
<keyword evidence="10 12" id="KW-0648">Protein biosynthesis</keyword>
<evidence type="ECO:0000256" key="5">
    <source>
        <dbReference type="ARBA" id="ARBA00022598"/>
    </source>
</evidence>
<dbReference type="PANTHER" id="PTHR10890">
    <property type="entry name" value="CYSTEINYL-TRNA SYNTHETASE"/>
    <property type="match status" value="1"/>
</dbReference>
<dbReference type="InterPro" id="IPR014729">
    <property type="entry name" value="Rossmann-like_a/b/a_fold"/>
</dbReference>
<dbReference type="SUPFAM" id="SSF52374">
    <property type="entry name" value="Nucleotidylyl transferase"/>
    <property type="match status" value="1"/>
</dbReference>
<sequence>MKIHFHNSLTKQKELFTPLIEGQVKIYCCGVTVYDLCHLGHARGAVNFDVLRRFLEELGYQVTFVKNYTDIDDKIINRAVEQGLDWKQLTQTMILAHDQDMEALGVRPPDLAPKATEHIEEIIAMTRSLLDLGVAYQKDGDVFFKVRSFEGYGKLSGKNIDDLLSGSRVEVNEAKEDALDFALWKAHKPGEPFWESPFGPGRPGWHIECSAMAAKYLGPHFDIHAGGSDLIFPHHENEIAQSESCHHQPLANVWLHNGMIKIESQKMSKSLGNFYTLRELLSKYQGELIRFFLVSAQYRVGVNFSHEALAEKLEGLDRLYGALFKAQETGIPEEPFDYSPAALAYKNRFLEALADDLNSPMALSVLFELAKALNLGQLDLAQGYWLLKDLGAILGLLQQDPELWFKNPRIKGEEGLSEEAIEALLEARTQARAAKDWAKADQVRDQLAQGGVILIDKDGVTRWQRK</sequence>
<dbReference type="Pfam" id="PF23493">
    <property type="entry name" value="CysS_C"/>
    <property type="match status" value="1"/>
</dbReference>
<keyword evidence="9 12" id="KW-0067">ATP-binding</keyword>
<feature type="domain" description="Cysteinyl-tRNA synthetase class Ia DALR" evidence="13">
    <location>
        <begin position="348"/>
        <end position="405"/>
    </location>
</feature>
<dbReference type="EMBL" id="MFNF01000048">
    <property type="protein sequence ID" value="OGH00245.1"/>
    <property type="molecule type" value="Genomic_DNA"/>
</dbReference>
<dbReference type="AlphaFoldDB" id="A0A1F6GQ15"/>
<dbReference type="GO" id="GO:0005829">
    <property type="term" value="C:cytosol"/>
    <property type="evidence" value="ECO:0007669"/>
    <property type="project" value="TreeGrafter"/>
</dbReference>
<dbReference type="PANTHER" id="PTHR10890:SF3">
    <property type="entry name" value="CYSTEINE--TRNA LIGASE, CYTOPLASMIC"/>
    <property type="match status" value="1"/>
</dbReference>
<evidence type="ECO:0000256" key="2">
    <source>
        <dbReference type="ARBA" id="ARBA00005594"/>
    </source>
</evidence>
<keyword evidence="5 12" id="KW-0436">Ligase</keyword>
<feature type="short sequence motif" description="'KMSKS' region" evidence="12">
    <location>
        <begin position="266"/>
        <end position="270"/>
    </location>
</feature>
<dbReference type="InterPro" id="IPR009080">
    <property type="entry name" value="tRNAsynth_Ia_anticodon-bd"/>
</dbReference>
<dbReference type="GO" id="GO:0005524">
    <property type="term" value="F:ATP binding"/>
    <property type="evidence" value="ECO:0007669"/>
    <property type="project" value="UniProtKB-UniRule"/>
</dbReference>
<dbReference type="InterPro" id="IPR024909">
    <property type="entry name" value="Cys-tRNA/MSH_ligase"/>
</dbReference>
<evidence type="ECO:0000256" key="4">
    <source>
        <dbReference type="ARBA" id="ARBA00022490"/>
    </source>
</evidence>
<evidence type="ECO:0000259" key="13">
    <source>
        <dbReference type="SMART" id="SM00840"/>
    </source>
</evidence>
<dbReference type="SMART" id="SM00840">
    <property type="entry name" value="DALR_2"/>
    <property type="match status" value="1"/>
</dbReference>
<protein>
    <recommendedName>
        <fullName evidence="12">Cysteine--tRNA ligase</fullName>
        <ecNumber evidence="12">6.1.1.16</ecNumber>
    </recommendedName>
    <alternativeName>
        <fullName evidence="12">Cysteinyl-tRNA synthetase</fullName>
        <shortName evidence="12">CysRS</shortName>
    </alternativeName>
</protein>
<dbReference type="Proteomes" id="UP000177583">
    <property type="component" value="Unassembled WGS sequence"/>
</dbReference>
<evidence type="ECO:0000313" key="14">
    <source>
        <dbReference type="EMBL" id="OGH00245.1"/>
    </source>
</evidence>
<feature type="short sequence motif" description="'HIGH' region" evidence="12">
    <location>
        <begin position="31"/>
        <end position="41"/>
    </location>
</feature>
<dbReference type="CDD" id="cd07963">
    <property type="entry name" value="Anticodon_Ia_Cys"/>
    <property type="match status" value="1"/>
</dbReference>
<evidence type="ECO:0000256" key="9">
    <source>
        <dbReference type="ARBA" id="ARBA00022840"/>
    </source>
</evidence>
<dbReference type="InterPro" id="IPR032678">
    <property type="entry name" value="tRNA-synt_1_cat_dom"/>
</dbReference>
<dbReference type="Gene3D" id="1.20.120.1910">
    <property type="entry name" value="Cysteine-tRNA ligase, C-terminal anti-codon recognition domain"/>
    <property type="match status" value="1"/>
</dbReference>
<keyword evidence="6 12" id="KW-0479">Metal-binding</keyword>
<comment type="similarity">
    <text evidence="2 12">Belongs to the class-I aminoacyl-tRNA synthetase family.</text>
</comment>
<dbReference type="Pfam" id="PF09190">
    <property type="entry name" value="DALR_2"/>
    <property type="match status" value="1"/>
</dbReference>
<keyword evidence="8 12" id="KW-0862">Zinc</keyword>
<dbReference type="SUPFAM" id="SSF47323">
    <property type="entry name" value="Anticodon-binding domain of a subclass of class I aminoacyl-tRNA synthetases"/>
    <property type="match status" value="1"/>
</dbReference>
<name>A0A1F6GQ15_9PROT</name>
<feature type="binding site" evidence="12">
    <location>
        <position position="29"/>
    </location>
    <ligand>
        <name>Zn(2+)</name>
        <dbReference type="ChEBI" id="CHEBI:29105"/>
    </ligand>
</feature>
<evidence type="ECO:0000256" key="11">
    <source>
        <dbReference type="ARBA" id="ARBA00023146"/>
    </source>
</evidence>
<dbReference type="CDD" id="cd00672">
    <property type="entry name" value="CysRS_core"/>
    <property type="match status" value="1"/>
</dbReference>
<dbReference type="NCBIfam" id="TIGR00435">
    <property type="entry name" value="cysS"/>
    <property type="match status" value="1"/>
</dbReference>
<accession>A0A1F6GQ15</accession>
<evidence type="ECO:0000256" key="8">
    <source>
        <dbReference type="ARBA" id="ARBA00022833"/>
    </source>
</evidence>
<evidence type="ECO:0000256" key="6">
    <source>
        <dbReference type="ARBA" id="ARBA00022723"/>
    </source>
</evidence>